<feature type="non-terminal residue" evidence="2">
    <location>
        <position position="156"/>
    </location>
</feature>
<name>E0ZK65_PICSI</name>
<evidence type="ECO:0000313" key="2">
    <source>
        <dbReference type="EMBL" id="ADM78740.1"/>
    </source>
</evidence>
<protein>
    <recommendedName>
        <fullName evidence="1">Type VII secretion system protein EssD-like domain-containing protein</fullName>
    </recommendedName>
</protein>
<feature type="domain" description="Type VII secretion system protein EssD-like" evidence="1">
    <location>
        <begin position="57"/>
        <end position="109"/>
    </location>
</feature>
<sequence length="156" mass="17730">GAEWLNNMPVGDGWFPNQPQQPVVELQYRVGPGLTQNVVEYLYAEIQAVHLRQGTATNNQVRQWVQRQVGRPNDDAGHIIGRNQGGLGTVNWNIFPQSGNFNRGAYAQNIESVFNDTVTRHGVARIWFRFVYGNAQEPYRPTRFNYFLIHNNGSAT</sequence>
<organism evidence="2">
    <name type="scientific">Picea sitchensis</name>
    <name type="common">Sitka spruce</name>
    <name type="synonym">Pinus sitchensis</name>
    <dbReference type="NCBI Taxonomy" id="3332"/>
    <lineage>
        <taxon>Eukaryota</taxon>
        <taxon>Viridiplantae</taxon>
        <taxon>Streptophyta</taxon>
        <taxon>Embryophyta</taxon>
        <taxon>Tracheophyta</taxon>
        <taxon>Spermatophyta</taxon>
        <taxon>Pinopsida</taxon>
        <taxon>Pinidae</taxon>
        <taxon>Conifers I</taxon>
        <taxon>Pinales</taxon>
        <taxon>Pinaceae</taxon>
        <taxon>Picea</taxon>
    </lineage>
</organism>
<dbReference type="AlphaFoldDB" id="E0ZK65"/>
<accession>E0ZK65</accession>
<dbReference type="InterPro" id="IPR044927">
    <property type="entry name" value="Endonuclea_NS_2"/>
</dbReference>
<evidence type="ECO:0000259" key="1">
    <source>
        <dbReference type="Pfam" id="PF13930"/>
    </source>
</evidence>
<dbReference type="EMBL" id="HM203491">
    <property type="protein sequence ID" value="ADM78741.1"/>
    <property type="molecule type" value="mRNA"/>
</dbReference>
<reference evidence="2" key="1">
    <citation type="journal article" date="2010" name="Mol. Ecol.">
        <title>Postglacial history of a widespread conifer produces inverse clines in selective neutrality tests.</title>
        <authorList>
            <person name="Holliday J.A."/>
            <person name="Yuen M."/>
            <person name="Ritland K."/>
            <person name="Aitken S.N."/>
        </authorList>
    </citation>
    <scope>NUCLEOTIDE SEQUENCE</scope>
    <source>
        <strain evidence="2">VD400</strain>
        <strain evidence="3">VD401</strain>
    </source>
</reference>
<proteinExistence type="evidence at transcript level"/>
<dbReference type="Pfam" id="PF13930">
    <property type="entry name" value="Endonuclea_NS_2"/>
    <property type="match status" value="1"/>
</dbReference>
<feature type="non-terminal residue" evidence="2">
    <location>
        <position position="1"/>
    </location>
</feature>
<dbReference type="EMBL" id="HM203490">
    <property type="protein sequence ID" value="ADM78740.1"/>
    <property type="molecule type" value="mRNA"/>
</dbReference>
<evidence type="ECO:0000313" key="3">
    <source>
        <dbReference type="EMBL" id="ADM78741.1"/>
    </source>
</evidence>